<dbReference type="InterPro" id="IPR000719">
    <property type="entry name" value="Prot_kinase_dom"/>
</dbReference>
<keyword evidence="4 15" id="KW-0812">Transmembrane</keyword>
<dbReference type="EMBL" id="CM031812">
    <property type="protein sequence ID" value="KAG6657211.1"/>
    <property type="molecule type" value="Genomic_DNA"/>
</dbReference>
<feature type="signal peptide" evidence="16">
    <location>
        <begin position="1"/>
        <end position="22"/>
    </location>
</feature>
<dbReference type="InterPro" id="IPR025287">
    <property type="entry name" value="WAK_GUB"/>
</dbReference>
<evidence type="ECO:0000256" key="8">
    <source>
        <dbReference type="ARBA" id="ARBA00022840"/>
    </source>
</evidence>
<evidence type="ECO:0000313" key="19">
    <source>
        <dbReference type="Proteomes" id="UP000811609"/>
    </source>
</evidence>
<dbReference type="CDD" id="cd00054">
    <property type="entry name" value="EGF_CA"/>
    <property type="match status" value="1"/>
</dbReference>
<dbReference type="FunFam" id="1.10.510.10:FF:000084">
    <property type="entry name" value="Wall-associated receptor kinase 2"/>
    <property type="match status" value="1"/>
</dbReference>
<dbReference type="PROSITE" id="PS50011">
    <property type="entry name" value="PROTEIN_KINASE_DOM"/>
    <property type="match status" value="1"/>
</dbReference>
<dbReference type="GO" id="GO:0007166">
    <property type="term" value="P:cell surface receptor signaling pathway"/>
    <property type="evidence" value="ECO:0007669"/>
    <property type="project" value="InterPro"/>
</dbReference>
<dbReference type="AlphaFoldDB" id="A0A8T1QT51"/>
<proteinExistence type="predicted"/>
<keyword evidence="10 15" id="KW-0472">Membrane</keyword>
<evidence type="ECO:0000256" key="13">
    <source>
        <dbReference type="ARBA" id="ARBA00047558"/>
    </source>
</evidence>
<dbReference type="GO" id="GO:0005509">
    <property type="term" value="F:calcium ion binding"/>
    <property type="evidence" value="ECO:0007669"/>
    <property type="project" value="InterPro"/>
</dbReference>
<evidence type="ECO:0000313" key="18">
    <source>
        <dbReference type="EMBL" id="KAG6657211.1"/>
    </source>
</evidence>
<sequence length="735" mass="82387">MALQMVLFRMLVLVMMCSVLDAFERASNVINSSCSEYCGNVSIPYPFGIENGCYVGDWFEIVCRSYDLGFSKPYLKRLDLEVLEIDIVSLGTVRVNYPIFSSCTNVTNSKKNLELEKSPFAFSGYNNFVAMGCNNSASMWSIFPDESISFGGCNSPCDRAPFTNGSHCNTTNCCQTTIPSTLQAFSTTIQPKSSYNNGSSKCKYAFLIDQKWFETNFTELKPNMSVPVVLYWSLDNTTFYSLPTMKNMTASEYKNSTYYCGRWRMLRNVTSHYCDCESGYGGNPYLLGGCEDINECTDPDFNITCTPDTRCENTEGSYRCVAAKNTKLSIIIGVSTSLGVLFLIFSGWGSYKVIKKKMRIKRKKKFFKQNGGLLLQQQLSTNNEINVENTKLFNSEELEKATDRFSVDRIIGHGGQGTVYKGMLADGRIVAIKKSMVIDEEKLQAFINEVVILSRINHRNVVKLLGCCLETKVPLLVYEFIPNGTLAEYLNGQNEDFSPTWDMRLRIAIEVAGALFYLHSATSSPIYHRDIKSTNILLDEKYRAKVADFGISRSVAIEQTHLSTLVQGTFGYVDPEYFRSGQFTDKSDVYSFGVVLAELLTGEKAISSIGTRDTKSLAAFFVSSMEENNLFNILDNQVLKEMEKEKIIVVANLAKRCLNLKGRKRPTMREVAMELEANQMSQKLVSNLQQKYGEIEDAKTEISEQCDVVSISTTSSMDSAIATSSFDTQPLFISS</sequence>
<dbReference type="SMART" id="SM00220">
    <property type="entry name" value="S_TKc"/>
    <property type="match status" value="1"/>
</dbReference>
<dbReference type="Pfam" id="PF08488">
    <property type="entry name" value="WAK"/>
    <property type="match status" value="1"/>
</dbReference>
<evidence type="ECO:0000256" key="10">
    <source>
        <dbReference type="ARBA" id="ARBA00023136"/>
    </source>
</evidence>
<organism evidence="18 19">
    <name type="scientific">Carya illinoinensis</name>
    <name type="common">Pecan</name>
    <dbReference type="NCBI Taxonomy" id="32201"/>
    <lineage>
        <taxon>Eukaryota</taxon>
        <taxon>Viridiplantae</taxon>
        <taxon>Streptophyta</taxon>
        <taxon>Embryophyta</taxon>
        <taxon>Tracheophyta</taxon>
        <taxon>Spermatophyta</taxon>
        <taxon>Magnoliopsida</taxon>
        <taxon>eudicotyledons</taxon>
        <taxon>Gunneridae</taxon>
        <taxon>Pentapetalae</taxon>
        <taxon>rosids</taxon>
        <taxon>fabids</taxon>
        <taxon>Fagales</taxon>
        <taxon>Juglandaceae</taxon>
        <taxon>Carya</taxon>
    </lineage>
</organism>
<feature type="chain" id="PRO_5035761471" description="Protein kinase domain-containing protein" evidence="16">
    <location>
        <begin position="23"/>
        <end position="735"/>
    </location>
</feature>
<comment type="caution">
    <text evidence="18">The sequence shown here is derived from an EMBL/GenBank/DDBJ whole genome shotgun (WGS) entry which is preliminary data.</text>
</comment>
<keyword evidence="3" id="KW-0808">Transferase</keyword>
<dbReference type="Pfam" id="PF07714">
    <property type="entry name" value="PK_Tyr_Ser-Thr"/>
    <property type="match status" value="1"/>
</dbReference>
<dbReference type="InterPro" id="IPR045274">
    <property type="entry name" value="WAK-like"/>
</dbReference>
<evidence type="ECO:0000259" key="17">
    <source>
        <dbReference type="PROSITE" id="PS50011"/>
    </source>
</evidence>
<reference evidence="18" key="1">
    <citation type="submission" date="2020-12" db="EMBL/GenBank/DDBJ databases">
        <title>WGS assembly of Carya illinoinensis cv. Pawnee.</title>
        <authorList>
            <person name="Platts A."/>
            <person name="Shu S."/>
            <person name="Wright S."/>
            <person name="Barry K."/>
            <person name="Edger P."/>
            <person name="Pires J.C."/>
            <person name="Schmutz J."/>
        </authorList>
    </citation>
    <scope>NUCLEOTIDE SEQUENCE</scope>
    <source>
        <tissue evidence="18">Leaf</tissue>
    </source>
</reference>
<evidence type="ECO:0000256" key="9">
    <source>
        <dbReference type="ARBA" id="ARBA00022989"/>
    </source>
</evidence>
<dbReference type="GO" id="GO:0004674">
    <property type="term" value="F:protein serine/threonine kinase activity"/>
    <property type="evidence" value="ECO:0007669"/>
    <property type="project" value="UniProtKB-KW"/>
</dbReference>
<evidence type="ECO:0000256" key="2">
    <source>
        <dbReference type="ARBA" id="ARBA00022527"/>
    </source>
</evidence>
<dbReference type="Pfam" id="PF13947">
    <property type="entry name" value="GUB_WAK_bind"/>
    <property type="match status" value="1"/>
</dbReference>
<dbReference type="GO" id="GO:0030247">
    <property type="term" value="F:polysaccharide binding"/>
    <property type="evidence" value="ECO:0007669"/>
    <property type="project" value="InterPro"/>
</dbReference>
<dbReference type="PROSITE" id="PS00108">
    <property type="entry name" value="PROTEIN_KINASE_ST"/>
    <property type="match status" value="1"/>
</dbReference>
<keyword evidence="12" id="KW-0325">Glycoprotein</keyword>
<feature type="transmembrane region" description="Helical" evidence="15">
    <location>
        <begin position="328"/>
        <end position="354"/>
    </location>
</feature>
<keyword evidence="7" id="KW-0418">Kinase</keyword>
<dbReference type="GO" id="GO:0005886">
    <property type="term" value="C:plasma membrane"/>
    <property type="evidence" value="ECO:0007669"/>
    <property type="project" value="TreeGrafter"/>
</dbReference>
<dbReference type="Proteomes" id="UP000811609">
    <property type="component" value="Chromosome 4"/>
</dbReference>
<comment type="catalytic activity">
    <reaction evidence="13">
        <text>L-seryl-[protein] + ATP = O-phospho-L-seryl-[protein] + ADP + H(+)</text>
        <dbReference type="Rhea" id="RHEA:17989"/>
        <dbReference type="Rhea" id="RHEA-COMP:9863"/>
        <dbReference type="Rhea" id="RHEA-COMP:11604"/>
        <dbReference type="ChEBI" id="CHEBI:15378"/>
        <dbReference type="ChEBI" id="CHEBI:29999"/>
        <dbReference type="ChEBI" id="CHEBI:30616"/>
        <dbReference type="ChEBI" id="CHEBI:83421"/>
        <dbReference type="ChEBI" id="CHEBI:456216"/>
    </reaction>
</comment>
<gene>
    <name evidence="18" type="ORF">CIPAW_04G074000</name>
</gene>
<evidence type="ECO:0000256" key="12">
    <source>
        <dbReference type="ARBA" id="ARBA00023180"/>
    </source>
</evidence>
<dbReference type="PROSITE" id="PS01187">
    <property type="entry name" value="EGF_CA"/>
    <property type="match status" value="1"/>
</dbReference>
<evidence type="ECO:0000256" key="15">
    <source>
        <dbReference type="SAM" id="Phobius"/>
    </source>
</evidence>
<evidence type="ECO:0000256" key="6">
    <source>
        <dbReference type="ARBA" id="ARBA00022741"/>
    </source>
</evidence>
<keyword evidence="19" id="KW-1185">Reference proteome</keyword>
<evidence type="ECO:0000256" key="7">
    <source>
        <dbReference type="ARBA" id="ARBA00022777"/>
    </source>
</evidence>
<dbReference type="GO" id="GO:0005524">
    <property type="term" value="F:ATP binding"/>
    <property type="evidence" value="ECO:0007669"/>
    <property type="project" value="UniProtKB-KW"/>
</dbReference>
<evidence type="ECO:0000256" key="14">
    <source>
        <dbReference type="ARBA" id="ARBA00047951"/>
    </source>
</evidence>
<dbReference type="InterPro" id="IPR001245">
    <property type="entry name" value="Ser-Thr/Tyr_kinase_cat_dom"/>
</dbReference>
<dbReference type="FunFam" id="3.30.200.20:FF:000043">
    <property type="entry name" value="Wall-associated receptor kinase 2"/>
    <property type="match status" value="1"/>
</dbReference>
<dbReference type="PANTHER" id="PTHR27005:SF280">
    <property type="entry name" value="WALL-ASSOCIATED RECEPTOR KINASE-LIKE 8"/>
    <property type="match status" value="1"/>
</dbReference>
<keyword evidence="11" id="KW-1015">Disulfide bond</keyword>
<dbReference type="PANTHER" id="PTHR27005">
    <property type="entry name" value="WALL-ASSOCIATED RECEPTOR KINASE-LIKE 21"/>
    <property type="match status" value="1"/>
</dbReference>
<keyword evidence="9 15" id="KW-1133">Transmembrane helix</keyword>
<evidence type="ECO:0000256" key="16">
    <source>
        <dbReference type="SAM" id="SignalP"/>
    </source>
</evidence>
<dbReference type="InterPro" id="IPR008271">
    <property type="entry name" value="Ser/Thr_kinase_AS"/>
</dbReference>
<protein>
    <recommendedName>
        <fullName evidence="17">Protein kinase domain-containing protein</fullName>
    </recommendedName>
</protein>
<feature type="domain" description="Protein kinase" evidence="17">
    <location>
        <begin position="405"/>
        <end position="685"/>
    </location>
</feature>
<comment type="subcellular location">
    <subcellularLocation>
        <location evidence="1">Membrane</location>
        <topology evidence="1">Single-pass type I membrane protein</topology>
    </subcellularLocation>
</comment>
<evidence type="ECO:0000256" key="4">
    <source>
        <dbReference type="ARBA" id="ARBA00022692"/>
    </source>
</evidence>
<comment type="catalytic activity">
    <reaction evidence="14">
        <text>L-threonyl-[protein] + ATP = O-phospho-L-threonyl-[protein] + ADP + H(+)</text>
        <dbReference type="Rhea" id="RHEA:46608"/>
        <dbReference type="Rhea" id="RHEA-COMP:11060"/>
        <dbReference type="Rhea" id="RHEA-COMP:11605"/>
        <dbReference type="ChEBI" id="CHEBI:15378"/>
        <dbReference type="ChEBI" id="CHEBI:30013"/>
        <dbReference type="ChEBI" id="CHEBI:30616"/>
        <dbReference type="ChEBI" id="CHEBI:61977"/>
        <dbReference type="ChEBI" id="CHEBI:456216"/>
    </reaction>
</comment>
<evidence type="ECO:0000256" key="3">
    <source>
        <dbReference type="ARBA" id="ARBA00022679"/>
    </source>
</evidence>
<keyword evidence="2" id="KW-0723">Serine/threonine-protein kinase</keyword>
<keyword evidence="6" id="KW-0547">Nucleotide-binding</keyword>
<evidence type="ECO:0000256" key="11">
    <source>
        <dbReference type="ARBA" id="ARBA00023157"/>
    </source>
</evidence>
<keyword evidence="8" id="KW-0067">ATP-binding</keyword>
<dbReference type="InterPro" id="IPR013695">
    <property type="entry name" value="WAK"/>
</dbReference>
<dbReference type="InterPro" id="IPR018097">
    <property type="entry name" value="EGF_Ca-bd_CS"/>
</dbReference>
<evidence type="ECO:0000256" key="1">
    <source>
        <dbReference type="ARBA" id="ARBA00004479"/>
    </source>
</evidence>
<evidence type="ECO:0000256" key="5">
    <source>
        <dbReference type="ARBA" id="ARBA00022729"/>
    </source>
</evidence>
<name>A0A8T1QT51_CARIL</name>
<accession>A0A8T1QT51</accession>
<keyword evidence="5 16" id="KW-0732">Signal</keyword>